<dbReference type="AlphaFoldDB" id="A0A423K9M2"/>
<gene>
    <name evidence="1" type="ORF">BK666_09105</name>
</gene>
<dbReference type="RefSeq" id="WP_123509347.1">
    <property type="nucleotide sequence ID" value="NZ_MOBQ01000011.1"/>
</dbReference>
<dbReference type="EMBL" id="MOBQ01000011">
    <property type="protein sequence ID" value="RON48571.1"/>
    <property type="molecule type" value="Genomic_DNA"/>
</dbReference>
<organism evidence="1 2">
    <name type="scientific">Pseudomonas frederiksbergensis</name>
    <dbReference type="NCBI Taxonomy" id="104087"/>
    <lineage>
        <taxon>Bacteria</taxon>
        <taxon>Pseudomonadati</taxon>
        <taxon>Pseudomonadota</taxon>
        <taxon>Gammaproteobacteria</taxon>
        <taxon>Pseudomonadales</taxon>
        <taxon>Pseudomonadaceae</taxon>
        <taxon>Pseudomonas</taxon>
    </lineage>
</organism>
<name>A0A423K9M2_9PSED</name>
<proteinExistence type="predicted"/>
<dbReference type="Proteomes" id="UP000285349">
    <property type="component" value="Unassembled WGS sequence"/>
</dbReference>
<accession>A0A423K9M2</accession>
<reference evidence="1 2" key="1">
    <citation type="submission" date="2016-10" db="EMBL/GenBank/DDBJ databases">
        <title>Comparative genome analysis of multiple Pseudomonas spp. focuses on biocontrol and plant growth promoting traits.</title>
        <authorList>
            <person name="Tao X.-Y."/>
            <person name="Taylor C.G."/>
        </authorList>
    </citation>
    <scope>NUCLEOTIDE SEQUENCE [LARGE SCALE GENOMIC DNA]</scope>
    <source>
        <strain evidence="1 2">37A10</strain>
    </source>
</reference>
<dbReference type="OrthoDB" id="8611426at2"/>
<evidence type="ECO:0000313" key="1">
    <source>
        <dbReference type="EMBL" id="RON48571.1"/>
    </source>
</evidence>
<evidence type="ECO:0000313" key="2">
    <source>
        <dbReference type="Proteomes" id="UP000285349"/>
    </source>
</evidence>
<comment type="caution">
    <text evidence="1">The sequence shown here is derived from an EMBL/GenBank/DDBJ whole genome shotgun (WGS) entry which is preliminary data.</text>
</comment>
<sequence>MLSSEEKSQLVDALCVTAEAMGTTLSPGAAKMMVDDLARFRVDELVIALRACRHEVTGRLTLAAIMQRVQAADGRPGKDEAWSIALAANDQFDTVVMTEEILLAMSVAEPVLHQGDKVGARMAFISAYERLVCAARQQLKPTDWHVSMGFDPQRRVMAIDQAVLMQRLSPDVAKQTLISLAYVPMTENAQAIAGLITGEPGVPLPEIRDRLRSIRDTMLRQQERPHE</sequence>
<protein>
    <submittedName>
        <fullName evidence="1">Uncharacterized protein</fullName>
    </submittedName>
</protein>